<accession>A0A917AJ34</accession>
<feature type="transmembrane region" description="Helical" evidence="7">
    <location>
        <begin position="73"/>
        <end position="94"/>
    </location>
</feature>
<comment type="subcellular location">
    <subcellularLocation>
        <location evidence="1">Cell membrane</location>
        <topology evidence="1">Multi-pass membrane protein</topology>
    </subcellularLocation>
</comment>
<dbReference type="AlphaFoldDB" id="A0A917AJ34"/>
<evidence type="ECO:0000256" key="1">
    <source>
        <dbReference type="ARBA" id="ARBA00004651"/>
    </source>
</evidence>
<feature type="transmembrane region" description="Helical" evidence="7">
    <location>
        <begin position="7"/>
        <end position="28"/>
    </location>
</feature>
<feature type="transmembrane region" description="Helical" evidence="7">
    <location>
        <begin position="188"/>
        <end position="208"/>
    </location>
</feature>
<keyword evidence="3" id="KW-1003">Cell membrane</keyword>
<feature type="transmembrane region" description="Helical" evidence="7">
    <location>
        <begin position="34"/>
        <end position="53"/>
    </location>
</feature>
<evidence type="ECO:0000256" key="6">
    <source>
        <dbReference type="ARBA" id="ARBA00023136"/>
    </source>
</evidence>
<evidence type="ECO:0000256" key="5">
    <source>
        <dbReference type="ARBA" id="ARBA00022989"/>
    </source>
</evidence>
<keyword evidence="4 7" id="KW-0812">Transmembrane</keyword>
<feature type="transmembrane region" description="Helical" evidence="7">
    <location>
        <begin position="250"/>
        <end position="269"/>
    </location>
</feature>
<dbReference type="SUPFAM" id="SSF103481">
    <property type="entry name" value="Multidrug resistance efflux transporter EmrE"/>
    <property type="match status" value="2"/>
</dbReference>
<name>A0A917AJ34_9BACI</name>
<dbReference type="Pfam" id="PF00892">
    <property type="entry name" value="EamA"/>
    <property type="match status" value="2"/>
</dbReference>
<dbReference type="Proteomes" id="UP000605259">
    <property type="component" value="Unassembled WGS sequence"/>
</dbReference>
<feature type="transmembrane region" description="Helical" evidence="7">
    <location>
        <begin position="156"/>
        <end position="176"/>
    </location>
</feature>
<feature type="transmembrane region" description="Helical" evidence="7">
    <location>
        <begin position="220"/>
        <end position="238"/>
    </location>
</feature>
<keyword evidence="5 7" id="KW-1133">Transmembrane helix</keyword>
<dbReference type="InterPro" id="IPR037185">
    <property type="entry name" value="EmrE-like"/>
</dbReference>
<dbReference type="PANTHER" id="PTHR32322:SF18">
    <property type="entry name" value="S-ADENOSYLMETHIONINE_S-ADENOSYLHOMOCYSTEINE TRANSPORTER"/>
    <property type="match status" value="1"/>
</dbReference>
<evidence type="ECO:0000256" key="4">
    <source>
        <dbReference type="ARBA" id="ARBA00022692"/>
    </source>
</evidence>
<feature type="transmembrane region" description="Helical" evidence="7">
    <location>
        <begin position="100"/>
        <end position="119"/>
    </location>
</feature>
<reference evidence="9" key="2">
    <citation type="submission" date="2020-09" db="EMBL/GenBank/DDBJ databases">
        <authorList>
            <person name="Sun Q."/>
            <person name="Zhou Y."/>
        </authorList>
    </citation>
    <scope>NUCLEOTIDE SEQUENCE</scope>
    <source>
        <strain evidence="9">CGMCC 1.12698</strain>
    </source>
</reference>
<dbReference type="InterPro" id="IPR000620">
    <property type="entry name" value="EamA_dom"/>
</dbReference>
<dbReference type="GO" id="GO:0005886">
    <property type="term" value="C:plasma membrane"/>
    <property type="evidence" value="ECO:0007669"/>
    <property type="project" value="UniProtKB-SubCell"/>
</dbReference>
<evidence type="ECO:0000256" key="3">
    <source>
        <dbReference type="ARBA" id="ARBA00022475"/>
    </source>
</evidence>
<protein>
    <submittedName>
        <fullName evidence="9">Transporter</fullName>
    </submittedName>
</protein>
<evidence type="ECO:0000256" key="7">
    <source>
        <dbReference type="SAM" id="Phobius"/>
    </source>
</evidence>
<proteinExistence type="inferred from homology"/>
<evidence type="ECO:0000313" key="9">
    <source>
        <dbReference type="EMBL" id="GGE55994.1"/>
    </source>
</evidence>
<reference evidence="9" key="1">
    <citation type="journal article" date="2014" name="Int. J. Syst. Evol. Microbiol.">
        <title>Complete genome sequence of Corynebacterium casei LMG S-19264T (=DSM 44701T), isolated from a smear-ripened cheese.</title>
        <authorList>
            <consortium name="US DOE Joint Genome Institute (JGI-PGF)"/>
            <person name="Walter F."/>
            <person name="Albersmeier A."/>
            <person name="Kalinowski J."/>
            <person name="Ruckert C."/>
        </authorList>
    </citation>
    <scope>NUCLEOTIDE SEQUENCE</scope>
    <source>
        <strain evidence="9">CGMCC 1.12698</strain>
    </source>
</reference>
<dbReference type="InterPro" id="IPR050638">
    <property type="entry name" value="AA-Vitamin_Transporters"/>
</dbReference>
<comment type="caution">
    <text evidence="9">The sequence shown here is derived from an EMBL/GenBank/DDBJ whole genome shotgun (WGS) entry which is preliminary data.</text>
</comment>
<evidence type="ECO:0000259" key="8">
    <source>
        <dbReference type="Pfam" id="PF00892"/>
    </source>
</evidence>
<feature type="transmembrane region" description="Helical" evidence="7">
    <location>
        <begin position="275"/>
        <end position="292"/>
    </location>
</feature>
<dbReference type="PANTHER" id="PTHR32322">
    <property type="entry name" value="INNER MEMBRANE TRANSPORTER"/>
    <property type="match status" value="1"/>
</dbReference>
<dbReference type="EMBL" id="BMFK01000001">
    <property type="protein sequence ID" value="GGE55994.1"/>
    <property type="molecule type" value="Genomic_DNA"/>
</dbReference>
<gene>
    <name evidence="9" type="ORF">GCM10007140_02880</name>
</gene>
<organism evidence="9 10">
    <name type="scientific">Priestia taiwanensis</name>
    <dbReference type="NCBI Taxonomy" id="1347902"/>
    <lineage>
        <taxon>Bacteria</taxon>
        <taxon>Bacillati</taxon>
        <taxon>Bacillota</taxon>
        <taxon>Bacilli</taxon>
        <taxon>Bacillales</taxon>
        <taxon>Bacillaceae</taxon>
        <taxon>Priestia</taxon>
    </lineage>
</organism>
<evidence type="ECO:0000256" key="2">
    <source>
        <dbReference type="ARBA" id="ARBA00007362"/>
    </source>
</evidence>
<comment type="similarity">
    <text evidence="2">Belongs to the EamA transporter family.</text>
</comment>
<sequence>MERLKGIMMVIIGASFWGLSGAVAQMLFEETTITAGWLVTIRLLVSGALLLLFTLCTSNRGEVFGVWKKPKFFVHILLFGIFGMVGIQYCYFVSIETGNAAVATLLQYLAPVFIAIYATVKFRELPDTNKVISIAIAVLGTFLLLTDGSIDNLTVSPVSMFWGVLSGVALAFYSLYSKELRQHYSASVLVGWGMIVGGIGMCFVHSPFDVQGVAWTLPTLSKVFFVVIFGTLLAFYLYMLSMKYLTAQEASLLGCTEPLVAILASIVLINIPFGYYQMLGALCVIVMVVMMGRKPASQKVQGSMRSKEAV</sequence>
<keyword evidence="10" id="KW-1185">Reference proteome</keyword>
<keyword evidence="6 7" id="KW-0472">Membrane</keyword>
<feature type="domain" description="EamA" evidence="8">
    <location>
        <begin position="5"/>
        <end position="145"/>
    </location>
</feature>
<feature type="domain" description="EamA" evidence="8">
    <location>
        <begin position="160"/>
        <end position="291"/>
    </location>
</feature>
<feature type="transmembrane region" description="Helical" evidence="7">
    <location>
        <begin position="131"/>
        <end position="150"/>
    </location>
</feature>
<evidence type="ECO:0000313" key="10">
    <source>
        <dbReference type="Proteomes" id="UP000605259"/>
    </source>
</evidence>